<dbReference type="AlphaFoldDB" id="A0A0B1ZWV7"/>
<dbReference type="Gene3D" id="3.30.70.270">
    <property type="match status" value="1"/>
</dbReference>
<feature type="coiled-coil region" evidence="1">
    <location>
        <begin position="299"/>
        <end position="326"/>
    </location>
</feature>
<evidence type="ECO:0000256" key="1">
    <source>
        <dbReference type="SAM" id="Coils"/>
    </source>
</evidence>
<dbReference type="InterPro" id="IPR035919">
    <property type="entry name" value="EAL_sf"/>
</dbReference>
<accession>A0A0B1ZWV7</accession>
<reference evidence="5 6" key="1">
    <citation type="submission" date="2014-10" db="EMBL/GenBank/DDBJ databases">
        <title>Genome sequence of Novosphingobium malaysiense MUSC 273(T).</title>
        <authorList>
            <person name="Lee L.-H."/>
        </authorList>
    </citation>
    <scope>NUCLEOTIDE SEQUENCE [LARGE SCALE GENOMIC DNA]</scope>
    <source>
        <strain evidence="5 6">MUSC 273</strain>
    </source>
</reference>
<dbReference type="PROSITE" id="PS50883">
    <property type="entry name" value="EAL"/>
    <property type="match status" value="1"/>
</dbReference>
<dbReference type="InterPro" id="IPR052155">
    <property type="entry name" value="Biofilm_reg_signaling"/>
</dbReference>
<dbReference type="InterPro" id="IPR000014">
    <property type="entry name" value="PAS"/>
</dbReference>
<dbReference type="InterPro" id="IPR029787">
    <property type="entry name" value="Nucleotide_cyclase"/>
</dbReference>
<dbReference type="STRING" id="1348853.LK12_01655"/>
<dbReference type="CDD" id="cd00130">
    <property type="entry name" value="PAS"/>
    <property type="match status" value="1"/>
</dbReference>
<dbReference type="InterPro" id="IPR035965">
    <property type="entry name" value="PAS-like_dom_sf"/>
</dbReference>
<dbReference type="SUPFAM" id="SSF55073">
    <property type="entry name" value="Nucleotide cyclase"/>
    <property type="match status" value="1"/>
</dbReference>
<dbReference type="SMART" id="SM00267">
    <property type="entry name" value="GGDEF"/>
    <property type="match status" value="1"/>
</dbReference>
<dbReference type="Gene3D" id="3.20.20.450">
    <property type="entry name" value="EAL domain"/>
    <property type="match status" value="1"/>
</dbReference>
<keyword evidence="6" id="KW-1185">Reference proteome</keyword>
<keyword evidence="1" id="KW-0175">Coiled coil</keyword>
<dbReference type="PROSITE" id="PS50113">
    <property type="entry name" value="PAC"/>
    <property type="match status" value="1"/>
</dbReference>
<dbReference type="PANTHER" id="PTHR44757">
    <property type="entry name" value="DIGUANYLATE CYCLASE DGCP"/>
    <property type="match status" value="1"/>
</dbReference>
<dbReference type="InterPro" id="IPR000700">
    <property type="entry name" value="PAS-assoc_C"/>
</dbReference>
<evidence type="ECO:0000259" key="4">
    <source>
        <dbReference type="PROSITE" id="PS50887"/>
    </source>
</evidence>
<dbReference type="CDD" id="cd01949">
    <property type="entry name" value="GGDEF"/>
    <property type="match status" value="1"/>
</dbReference>
<dbReference type="Pfam" id="PF00990">
    <property type="entry name" value="GGDEF"/>
    <property type="match status" value="1"/>
</dbReference>
<evidence type="ECO:0000259" key="2">
    <source>
        <dbReference type="PROSITE" id="PS50113"/>
    </source>
</evidence>
<dbReference type="SMART" id="SM00052">
    <property type="entry name" value="EAL"/>
    <property type="match status" value="1"/>
</dbReference>
<dbReference type="EMBL" id="JTDI01000001">
    <property type="protein sequence ID" value="KHK93632.1"/>
    <property type="molecule type" value="Genomic_DNA"/>
</dbReference>
<name>A0A0B1ZWV7_9SPHN</name>
<sequence length="704" mass="77065">MPAADRLSLLDEFEDLGIGWFWATNAEGNLIYISPRLLDLISADAASVLGQPLGNLFEADPENLDEKSSRPLNFLLGTRHKIPELTVRPKGGNVNPLWLLLSGRPKFDDANNFQGYRGGFRDITEQYQRELEETRQATSDALTGLANRHRHNAQLDAYLRAFKSAKRSCALMLLDLDRFKQVNDTMGHPAGDELLRQVADRLRNIVGDHGEIGRLGGDEFAIICPDMDDCGKLGDLAEKIIQIVSQPYPIDDKRAVIGTSIGIAIAPHDGLEPEQLTKSADLALYAAKKGGRGQFRFFSADLKDEKEERQLLLDDLRQALEQDELELHYQPVVRAEDDAVVGFEALMRWEHSERGHVSPGIFIPIAEESGLIIQLGEWALRRACMEAMNWPEDVRVAVNVSAVQFANAGLISAVTSALAQSGIAPDRLELELTESIFLGDSEAADQTFKTLKSLGVRLVLDDFGTGFSSLSYLRSAPFDKIKVDKSFVETCTLKKQNSSTIIAAIVGLADAIGMETTVEGVEAFDQLELVRSKGARFIQGWLYSKALTPAQIAEQVGPEQFKIKPSGPDRHRPDRRTVFRRIGVIHDDHRYDVVMRSVSKSGALIEGLMGVPCGTDLVLDLGGGQLAYCTVIRSEDAQIGVQFETPLVSDGAGGLCTRHRVSPYALAAAGMPLAALPPGNYPLAMLADGPANPPRFMQVSVSKP</sequence>
<feature type="domain" description="PAC" evidence="2">
    <location>
        <begin position="81"/>
        <end position="135"/>
    </location>
</feature>
<protein>
    <submittedName>
        <fullName evidence="5">Diguanylate phosphodiesterase</fullName>
    </submittedName>
</protein>
<dbReference type="InterPro" id="IPR043128">
    <property type="entry name" value="Rev_trsase/Diguanyl_cyclase"/>
</dbReference>
<evidence type="ECO:0000259" key="3">
    <source>
        <dbReference type="PROSITE" id="PS50883"/>
    </source>
</evidence>
<dbReference type="InterPro" id="IPR001633">
    <property type="entry name" value="EAL_dom"/>
</dbReference>
<feature type="domain" description="GGDEF" evidence="4">
    <location>
        <begin position="167"/>
        <end position="300"/>
    </location>
</feature>
<dbReference type="PANTHER" id="PTHR44757:SF2">
    <property type="entry name" value="BIOFILM ARCHITECTURE MAINTENANCE PROTEIN MBAA"/>
    <property type="match status" value="1"/>
</dbReference>
<dbReference type="SUPFAM" id="SSF141868">
    <property type="entry name" value="EAL domain-like"/>
    <property type="match status" value="1"/>
</dbReference>
<proteinExistence type="predicted"/>
<evidence type="ECO:0000313" key="6">
    <source>
        <dbReference type="Proteomes" id="UP000031057"/>
    </source>
</evidence>
<dbReference type="Gene3D" id="3.30.450.20">
    <property type="entry name" value="PAS domain"/>
    <property type="match status" value="1"/>
</dbReference>
<organism evidence="5 6">
    <name type="scientific">Novosphingobium malaysiense</name>
    <dbReference type="NCBI Taxonomy" id="1348853"/>
    <lineage>
        <taxon>Bacteria</taxon>
        <taxon>Pseudomonadati</taxon>
        <taxon>Pseudomonadota</taxon>
        <taxon>Alphaproteobacteria</taxon>
        <taxon>Sphingomonadales</taxon>
        <taxon>Sphingomonadaceae</taxon>
        <taxon>Novosphingobium</taxon>
    </lineage>
</organism>
<dbReference type="Pfam" id="PF00563">
    <property type="entry name" value="EAL"/>
    <property type="match status" value="1"/>
</dbReference>
<dbReference type="SUPFAM" id="SSF55785">
    <property type="entry name" value="PYP-like sensor domain (PAS domain)"/>
    <property type="match status" value="1"/>
</dbReference>
<dbReference type="NCBIfam" id="TIGR00254">
    <property type="entry name" value="GGDEF"/>
    <property type="match status" value="1"/>
</dbReference>
<dbReference type="Pfam" id="PF13426">
    <property type="entry name" value="PAS_9"/>
    <property type="match status" value="1"/>
</dbReference>
<comment type="caution">
    <text evidence="5">The sequence shown here is derived from an EMBL/GenBank/DDBJ whole genome shotgun (WGS) entry which is preliminary data.</text>
</comment>
<evidence type="ECO:0000313" key="5">
    <source>
        <dbReference type="EMBL" id="KHK93632.1"/>
    </source>
</evidence>
<dbReference type="InterPro" id="IPR000160">
    <property type="entry name" value="GGDEF_dom"/>
</dbReference>
<dbReference type="PROSITE" id="PS50887">
    <property type="entry name" value="GGDEF"/>
    <property type="match status" value="1"/>
</dbReference>
<gene>
    <name evidence="5" type="ORF">LK12_01655</name>
</gene>
<dbReference type="Proteomes" id="UP000031057">
    <property type="component" value="Unassembled WGS sequence"/>
</dbReference>
<dbReference type="CDD" id="cd01948">
    <property type="entry name" value="EAL"/>
    <property type="match status" value="1"/>
</dbReference>
<feature type="domain" description="EAL" evidence="3">
    <location>
        <begin position="309"/>
        <end position="560"/>
    </location>
</feature>